<evidence type="ECO:0000259" key="2">
    <source>
        <dbReference type="Pfam" id="PF00884"/>
    </source>
</evidence>
<accession>A0A9D7SHU7</accession>
<evidence type="ECO:0000313" key="4">
    <source>
        <dbReference type="Proteomes" id="UP000886657"/>
    </source>
</evidence>
<sequence>MNPSRFLKCFSLANLIFLPAWVEMMPGAGQRYYMGYSVDGVALAALGASLLLTALVLHLAYRWLEHRTGWWGRLLRQAGLFLVTGLAINGLRVGLPIQAYVFDLANQVMQLGWTRFLLFYGSPFVLLALFIHFKEERFSHWGARLLLVLCPLPLVTGSTFFTTPKPMEALAPATGIAPVRPKGLTVYMIFDEWDYNWTYPYRPANIPLPELDRFGRENLFFTHAYAPTSETFRSIPSLLTGRIVEQARTTTGPDALLRFRGEATWTPWSQVPDLPYLLGQQGLRTCFITHYHAFGPAHALARPTLEIKRKPYFREWEEGKHRYQTFAGSMLRQGRAVLENVPGVNFLLNHEGKVQSVPTAYLHALEETLAALRSRRFDAIIVHWPIPTPPSWWIPPRAISRRTPPRASG</sequence>
<keyword evidence="1" id="KW-1133">Transmembrane helix</keyword>
<dbReference type="AlphaFoldDB" id="A0A9D7SHU7"/>
<name>A0A9D7SHU7_9BACT</name>
<evidence type="ECO:0000256" key="1">
    <source>
        <dbReference type="SAM" id="Phobius"/>
    </source>
</evidence>
<dbReference type="Proteomes" id="UP000886657">
    <property type="component" value="Unassembled WGS sequence"/>
</dbReference>
<reference evidence="3" key="1">
    <citation type="submission" date="2020-10" db="EMBL/GenBank/DDBJ databases">
        <title>Connecting structure to function with the recovery of over 1000 high-quality activated sludge metagenome-assembled genomes encoding full-length rRNA genes using long-read sequencing.</title>
        <authorList>
            <person name="Singleton C.M."/>
            <person name="Petriglieri F."/>
            <person name="Kristensen J.M."/>
            <person name="Kirkegaard R.H."/>
            <person name="Michaelsen T.Y."/>
            <person name="Andersen M.H."/>
            <person name="Karst S.M."/>
            <person name="Dueholm M.S."/>
            <person name="Nielsen P.H."/>
            <person name="Albertsen M."/>
        </authorList>
    </citation>
    <scope>NUCLEOTIDE SEQUENCE</scope>
    <source>
        <strain evidence="3">Skiv_18-Q3-R9-52_MAXAC.067</strain>
    </source>
</reference>
<evidence type="ECO:0000313" key="3">
    <source>
        <dbReference type="EMBL" id="MBK9797949.1"/>
    </source>
</evidence>
<feature type="transmembrane region" description="Helical" evidence="1">
    <location>
        <begin position="113"/>
        <end position="133"/>
    </location>
</feature>
<organism evidence="3 4">
    <name type="scientific">Candidatus Geothrix skivensis</name>
    <dbReference type="NCBI Taxonomy" id="2954439"/>
    <lineage>
        <taxon>Bacteria</taxon>
        <taxon>Pseudomonadati</taxon>
        <taxon>Acidobacteriota</taxon>
        <taxon>Holophagae</taxon>
        <taxon>Holophagales</taxon>
        <taxon>Holophagaceae</taxon>
        <taxon>Geothrix</taxon>
    </lineage>
</organism>
<dbReference type="SUPFAM" id="SSF53649">
    <property type="entry name" value="Alkaline phosphatase-like"/>
    <property type="match status" value="1"/>
</dbReference>
<dbReference type="Gene3D" id="3.40.720.10">
    <property type="entry name" value="Alkaline Phosphatase, subunit A"/>
    <property type="match status" value="1"/>
</dbReference>
<comment type="caution">
    <text evidence="3">The sequence shown here is derived from an EMBL/GenBank/DDBJ whole genome shotgun (WGS) entry which is preliminary data.</text>
</comment>
<dbReference type="InterPro" id="IPR017850">
    <property type="entry name" value="Alkaline_phosphatase_core_sf"/>
</dbReference>
<feature type="transmembrane region" description="Helical" evidence="1">
    <location>
        <begin position="41"/>
        <end position="60"/>
    </location>
</feature>
<protein>
    <submittedName>
        <fullName evidence="3">Sulfatase-like hydrolase/transferase</fullName>
    </submittedName>
</protein>
<dbReference type="InterPro" id="IPR000917">
    <property type="entry name" value="Sulfatase_N"/>
</dbReference>
<keyword evidence="3" id="KW-0378">Hydrolase</keyword>
<feature type="domain" description="Sulfatase N-terminal" evidence="2">
    <location>
        <begin position="199"/>
        <end position="294"/>
    </location>
</feature>
<dbReference type="GO" id="GO:0016787">
    <property type="term" value="F:hydrolase activity"/>
    <property type="evidence" value="ECO:0007669"/>
    <property type="project" value="UniProtKB-KW"/>
</dbReference>
<proteinExistence type="predicted"/>
<feature type="transmembrane region" description="Helical" evidence="1">
    <location>
        <begin position="145"/>
        <end position="162"/>
    </location>
</feature>
<feature type="transmembrane region" description="Helical" evidence="1">
    <location>
        <begin position="80"/>
        <end position="101"/>
    </location>
</feature>
<gene>
    <name evidence="3" type="ORF">IPP58_15995</name>
</gene>
<feature type="transmembrane region" description="Helical" evidence="1">
    <location>
        <begin position="12"/>
        <end position="29"/>
    </location>
</feature>
<keyword evidence="1" id="KW-0812">Transmembrane</keyword>
<dbReference type="EMBL" id="JADKIO010000012">
    <property type="protein sequence ID" value="MBK9797949.1"/>
    <property type="molecule type" value="Genomic_DNA"/>
</dbReference>
<keyword evidence="1" id="KW-0472">Membrane</keyword>
<dbReference type="Pfam" id="PF00884">
    <property type="entry name" value="Sulfatase"/>
    <property type="match status" value="1"/>
</dbReference>